<evidence type="ECO:0000256" key="2">
    <source>
        <dbReference type="PIRSR" id="PIRSR639126-1"/>
    </source>
</evidence>
<dbReference type="CDD" id="cd06661">
    <property type="entry name" value="GGCT_like"/>
    <property type="match status" value="1"/>
</dbReference>
<organism evidence="6 7">
    <name type="scientific">Drosophila pseudoobscura pseudoobscura</name>
    <name type="common">Fruit fly</name>
    <dbReference type="NCBI Taxonomy" id="46245"/>
    <lineage>
        <taxon>Eukaryota</taxon>
        <taxon>Metazoa</taxon>
        <taxon>Ecdysozoa</taxon>
        <taxon>Arthropoda</taxon>
        <taxon>Hexapoda</taxon>
        <taxon>Insecta</taxon>
        <taxon>Pterygota</taxon>
        <taxon>Neoptera</taxon>
        <taxon>Endopterygota</taxon>
        <taxon>Diptera</taxon>
        <taxon>Brachycera</taxon>
        <taxon>Muscomorpha</taxon>
        <taxon>Ephydroidea</taxon>
        <taxon>Drosophilidae</taxon>
        <taxon>Drosophila</taxon>
        <taxon>Sophophora</taxon>
    </lineage>
</organism>
<feature type="region of interest" description="Disordered" evidence="4">
    <location>
        <begin position="131"/>
        <end position="156"/>
    </location>
</feature>
<dbReference type="FunCoup" id="A0A6I8UT69">
    <property type="interactions" value="227"/>
</dbReference>
<dbReference type="GO" id="GO:0061929">
    <property type="term" value="F:gamma-glutamylaminecyclotransferase activity"/>
    <property type="evidence" value="ECO:0007669"/>
    <property type="project" value="InterPro"/>
</dbReference>
<dbReference type="RefSeq" id="XP_001360262.3">
    <property type="nucleotide sequence ID" value="XM_001360225.4"/>
</dbReference>
<evidence type="ECO:0000313" key="7">
    <source>
        <dbReference type="RefSeq" id="XP_001360262.3"/>
    </source>
</evidence>
<reference evidence="6" key="1">
    <citation type="submission" date="2024-06" db="UniProtKB">
        <authorList>
            <consortium name="RefSeq"/>
        </authorList>
    </citation>
    <scope>NUCLEOTIDE SEQUENCE [LARGE SCALE GENOMIC DNA]</scope>
    <source>
        <strain evidence="6">MV2-25</strain>
    </source>
</reference>
<dbReference type="KEGG" id="dpo:4803556"/>
<keyword evidence="6" id="KW-1185">Reference proteome</keyword>
<protein>
    <recommendedName>
        <fullName evidence="3">Gamma-glutamylcyclotransferase family protein</fullName>
    </recommendedName>
</protein>
<dbReference type="AlphaFoldDB" id="A0A6I8UT69"/>
<dbReference type="InterPro" id="IPR009288">
    <property type="entry name" value="AIG2-like_dom"/>
</dbReference>
<dbReference type="ExpressionAtlas" id="A0A6I8UT69">
    <property type="expression patterns" value="baseline"/>
</dbReference>
<dbReference type="InParanoid" id="A0A6I8UT69"/>
<dbReference type="GO" id="GO:0005829">
    <property type="term" value="C:cytosol"/>
    <property type="evidence" value="ECO:0007669"/>
    <property type="project" value="TreeGrafter"/>
</dbReference>
<dbReference type="InterPro" id="IPR039126">
    <property type="entry name" value="GGACT"/>
</dbReference>
<proteinExistence type="inferred from homology"/>
<dbReference type="PANTHER" id="PTHR12510">
    <property type="entry name" value="TROPONIN C-AKIN-1 PROTEIN"/>
    <property type="match status" value="1"/>
</dbReference>
<gene>
    <name evidence="7" type="primary">LOC4803556</name>
</gene>
<comment type="similarity">
    <text evidence="1 3">Belongs to the gamma-glutamylcyclotransferase family.</text>
</comment>
<name>A0A6I8UT69_DROPS</name>
<dbReference type="PANTHER" id="PTHR12510:SF4">
    <property type="entry name" value="GAMMA-GLUTAMYLAMINECYCLOTRANSFERASE"/>
    <property type="match status" value="1"/>
</dbReference>
<dbReference type="InterPro" id="IPR013024">
    <property type="entry name" value="GGCT-like"/>
</dbReference>
<dbReference type="Pfam" id="PF06094">
    <property type="entry name" value="GGACT"/>
    <property type="match status" value="1"/>
</dbReference>
<feature type="active site" description="Proton acceptor" evidence="2">
    <location>
        <position position="86"/>
    </location>
</feature>
<evidence type="ECO:0000256" key="3">
    <source>
        <dbReference type="RuleBase" id="RU367036"/>
    </source>
</evidence>
<dbReference type="Proteomes" id="UP000001819">
    <property type="component" value="Chromosome 3"/>
</dbReference>
<feature type="domain" description="Gamma-glutamylcyclotransferase AIG2-like" evidence="5">
    <location>
        <begin position="8"/>
        <end position="121"/>
    </location>
</feature>
<accession>A0A6I8UT69</accession>
<dbReference type="Gene3D" id="3.10.490.10">
    <property type="entry name" value="Gamma-glutamyl cyclotransferase-like"/>
    <property type="match status" value="1"/>
</dbReference>
<dbReference type="SUPFAM" id="SSF110857">
    <property type="entry name" value="Gamma-glutamyl cyclotransferase-like"/>
    <property type="match status" value="1"/>
</dbReference>
<dbReference type="Bgee" id="FBgn0075486">
    <property type="expression patterns" value="Expressed in female reproductive system and 2 other cell types or tissues"/>
</dbReference>
<evidence type="ECO:0000256" key="1">
    <source>
        <dbReference type="ARBA" id="ARBA00008861"/>
    </source>
</evidence>
<evidence type="ECO:0000313" key="6">
    <source>
        <dbReference type="Proteomes" id="UP000001819"/>
    </source>
</evidence>
<dbReference type="GeneID" id="4803556"/>
<evidence type="ECO:0000259" key="5">
    <source>
        <dbReference type="Pfam" id="PF06094"/>
    </source>
</evidence>
<evidence type="ECO:0000256" key="4">
    <source>
        <dbReference type="SAM" id="MobiDB-lite"/>
    </source>
</evidence>
<reference evidence="7" key="2">
    <citation type="submission" date="2025-08" db="UniProtKB">
        <authorList>
            <consortium name="RefSeq"/>
        </authorList>
    </citation>
    <scope>IDENTIFICATION</scope>
    <source>
        <strain evidence="7">MV-25-SWS-2005</strain>
        <tissue evidence="7">Whole body</tissue>
    </source>
</reference>
<dbReference type="InterPro" id="IPR036568">
    <property type="entry name" value="GGCT-like_sf"/>
</dbReference>
<sequence>MLKMSARVFVYGTLKSGEPNHQWLTKKENGQAQFLGRGTTAVKFPLVVGTRYNIPFLLDRPGDGHNIHGEIYEVDEAMFSKLDQLEDYPNYYDREEQTIRTETEGNLQCWLYLIRKFPVKMLAKPQLSAYHNTPEQPYSEKSVRDPAISAKDDLSY</sequence>